<accession>A0A7J0H5T7</accession>
<protein>
    <submittedName>
        <fullName evidence="2">Uncharacterized protein</fullName>
    </submittedName>
</protein>
<proteinExistence type="predicted"/>
<dbReference type="EMBL" id="BJWL01000027">
    <property type="protein sequence ID" value="GFZ18419.1"/>
    <property type="molecule type" value="Genomic_DNA"/>
</dbReference>
<gene>
    <name evidence="2" type="ORF">Acr_27g0001580</name>
</gene>
<organism evidence="2 3">
    <name type="scientific">Actinidia rufa</name>
    <dbReference type="NCBI Taxonomy" id="165716"/>
    <lineage>
        <taxon>Eukaryota</taxon>
        <taxon>Viridiplantae</taxon>
        <taxon>Streptophyta</taxon>
        <taxon>Embryophyta</taxon>
        <taxon>Tracheophyta</taxon>
        <taxon>Spermatophyta</taxon>
        <taxon>Magnoliopsida</taxon>
        <taxon>eudicotyledons</taxon>
        <taxon>Gunneridae</taxon>
        <taxon>Pentapetalae</taxon>
        <taxon>asterids</taxon>
        <taxon>Ericales</taxon>
        <taxon>Actinidiaceae</taxon>
        <taxon>Actinidia</taxon>
    </lineage>
</organism>
<evidence type="ECO:0000313" key="3">
    <source>
        <dbReference type="Proteomes" id="UP000585474"/>
    </source>
</evidence>
<keyword evidence="3" id="KW-1185">Reference proteome</keyword>
<feature type="compositionally biased region" description="Basic and acidic residues" evidence="1">
    <location>
        <begin position="140"/>
        <end position="153"/>
    </location>
</feature>
<evidence type="ECO:0000313" key="2">
    <source>
        <dbReference type="EMBL" id="GFZ18419.1"/>
    </source>
</evidence>
<reference evidence="2 3" key="1">
    <citation type="submission" date="2019-07" db="EMBL/GenBank/DDBJ databases">
        <title>De Novo Assembly of kiwifruit Actinidia rufa.</title>
        <authorList>
            <person name="Sugita-Konishi S."/>
            <person name="Sato K."/>
            <person name="Mori E."/>
            <person name="Abe Y."/>
            <person name="Kisaki G."/>
            <person name="Hamano K."/>
            <person name="Suezawa K."/>
            <person name="Otani M."/>
            <person name="Fukuda T."/>
            <person name="Manabe T."/>
            <person name="Gomi K."/>
            <person name="Tabuchi M."/>
            <person name="Akimitsu K."/>
            <person name="Kataoka I."/>
        </authorList>
    </citation>
    <scope>NUCLEOTIDE SEQUENCE [LARGE SCALE GENOMIC DNA]</scope>
    <source>
        <strain evidence="3">cv. Fuchu</strain>
    </source>
</reference>
<feature type="region of interest" description="Disordered" evidence="1">
    <location>
        <begin position="132"/>
        <end position="153"/>
    </location>
</feature>
<name>A0A7J0H5T7_9ERIC</name>
<feature type="region of interest" description="Disordered" evidence="1">
    <location>
        <begin position="62"/>
        <end position="96"/>
    </location>
</feature>
<evidence type="ECO:0000256" key="1">
    <source>
        <dbReference type="SAM" id="MobiDB-lite"/>
    </source>
</evidence>
<dbReference type="OrthoDB" id="1686658at2759"/>
<dbReference type="AlphaFoldDB" id="A0A7J0H5T7"/>
<comment type="caution">
    <text evidence="2">The sequence shown here is derived from an EMBL/GenBank/DDBJ whole genome shotgun (WGS) entry which is preliminary data.</text>
</comment>
<dbReference type="Proteomes" id="UP000585474">
    <property type="component" value="Unassembled WGS sequence"/>
</dbReference>
<sequence length="208" mass="23852">MPAWIARAITNPLCRASGEYRPAEFLPIWISARFLTISVSKEAICAISITAERQWHQVKKSSFGVSRPRNQARAKGTSPEVPDAILPRHRGNGPAKNIYATKVHNIPRKVRPEILRQSRQTDDTALEALGRTNVSGTSIEPRRSQKDSTVDHENRARRGINLVFKELIYKLLALIRHKSYFRKPEPLRGYPKRHNQRWKCSYHKIGTQ</sequence>